<gene>
    <name evidence="1" type="ORF">QAD02_013654</name>
</gene>
<protein>
    <submittedName>
        <fullName evidence="1">Uncharacterized protein</fullName>
    </submittedName>
</protein>
<sequence length="324" mass="36292">MENIENLLQQPDVSDDASSSADDGGNDRLTFLKNPNRVVLGNVPNNANASVVNVSKTKKRRSGVDPSLPESSGVCKNTAIIKFCLQFGIPFERTQDPRFKNFLSALDPHHQIPASDAFSEIIASKSLKDLMISLSGGRFSNVMWVQCCKSTSGLVLQASAIITSDRKFIAVDFSRTKEITQDSFIAFCIKSVETVFDYHEVEVAHIIHNMRYDCLNLDSDGDGKIHLLKSFSLLFSNLKRIVGSFDGDDLQSQYKSHLYELHNRMKVDNSIGCASRFIRELLSNDSFNSKSDVVEIINDFLQQIHLTAEFLNSKYQDDYLNEDA</sequence>
<organism evidence="1 2">
    <name type="scientific">Eretmocerus hayati</name>
    <dbReference type="NCBI Taxonomy" id="131215"/>
    <lineage>
        <taxon>Eukaryota</taxon>
        <taxon>Metazoa</taxon>
        <taxon>Ecdysozoa</taxon>
        <taxon>Arthropoda</taxon>
        <taxon>Hexapoda</taxon>
        <taxon>Insecta</taxon>
        <taxon>Pterygota</taxon>
        <taxon>Neoptera</taxon>
        <taxon>Endopterygota</taxon>
        <taxon>Hymenoptera</taxon>
        <taxon>Apocrita</taxon>
        <taxon>Proctotrupomorpha</taxon>
        <taxon>Chalcidoidea</taxon>
        <taxon>Aphelinidae</taxon>
        <taxon>Aphelininae</taxon>
        <taxon>Eretmocerus</taxon>
    </lineage>
</organism>
<keyword evidence="2" id="KW-1185">Reference proteome</keyword>
<evidence type="ECO:0000313" key="2">
    <source>
        <dbReference type="Proteomes" id="UP001239111"/>
    </source>
</evidence>
<accession>A0ACC2P3B7</accession>
<comment type="caution">
    <text evidence="1">The sequence shown here is derived from an EMBL/GenBank/DDBJ whole genome shotgun (WGS) entry which is preliminary data.</text>
</comment>
<dbReference type="EMBL" id="CM056742">
    <property type="protein sequence ID" value="KAJ8677867.1"/>
    <property type="molecule type" value="Genomic_DNA"/>
</dbReference>
<evidence type="ECO:0000313" key="1">
    <source>
        <dbReference type="EMBL" id="KAJ8677867.1"/>
    </source>
</evidence>
<name>A0ACC2P3B7_9HYME</name>
<reference evidence="1" key="1">
    <citation type="submission" date="2023-04" db="EMBL/GenBank/DDBJ databases">
        <title>A chromosome-level genome assembly of the parasitoid wasp Eretmocerus hayati.</title>
        <authorList>
            <person name="Zhong Y."/>
            <person name="Liu S."/>
            <person name="Liu Y."/>
        </authorList>
    </citation>
    <scope>NUCLEOTIDE SEQUENCE</scope>
    <source>
        <strain evidence="1">ZJU_SS_LIU_2023</strain>
    </source>
</reference>
<dbReference type="Proteomes" id="UP001239111">
    <property type="component" value="Chromosome 2"/>
</dbReference>
<proteinExistence type="predicted"/>